<protein>
    <recommendedName>
        <fullName evidence="2">Histidine kinase/HSP90-like ATPase domain-containing protein</fullName>
    </recommendedName>
</protein>
<accession>A0A919SY11</accession>
<name>A0A919SY11_9ACTN</name>
<dbReference type="Pfam" id="PF13581">
    <property type="entry name" value="HATPase_c_2"/>
    <property type="match status" value="1"/>
</dbReference>
<dbReference type="PANTHER" id="PTHR35526:SF3">
    <property type="entry name" value="ANTI-SIGMA-F FACTOR RSBW"/>
    <property type="match status" value="1"/>
</dbReference>
<dbReference type="AlphaFoldDB" id="A0A919SY11"/>
<evidence type="ECO:0000313" key="4">
    <source>
        <dbReference type="Proteomes" id="UP000681340"/>
    </source>
</evidence>
<dbReference type="EMBL" id="BOQL01000099">
    <property type="protein sequence ID" value="GIM80435.1"/>
    <property type="molecule type" value="Genomic_DNA"/>
</dbReference>
<gene>
    <name evidence="3" type="ORF">Aau02nite_90540</name>
</gene>
<proteinExistence type="predicted"/>
<reference evidence="3" key="1">
    <citation type="submission" date="2021-03" db="EMBL/GenBank/DDBJ databases">
        <title>Whole genome shotgun sequence of Actinoplanes auranticolor NBRC 12245.</title>
        <authorList>
            <person name="Komaki H."/>
            <person name="Tamura T."/>
        </authorList>
    </citation>
    <scope>NUCLEOTIDE SEQUENCE</scope>
    <source>
        <strain evidence="3">NBRC 12245</strain>
    </source>
</reference>
<dbReference type="Proteomes" id="UP000681340">
    <property type="component" value="Unassembled WGS sequence"/>
</dbReference>
<keyword evidence="1" id="KW-0808">Transferase</keyword>
<dbReference type="CDD" id="cd16936">
    <property type="entry name" value="HATPase_RsbW-like"/>
    <property type="match status" value="1"/>
</dbReference>
<organism evidence="3 4">
    <name type="scientific">Actinoplanes auranticolor</name>
    <dbReference type="NCBI Taxonomy" id="47988"/>
    <lineage>
        <taxon>Bacteria</taxon>
        <taxon>Bacillati</taxon>
        <taxon>Actinomycetota</taxon>
        <taxon>Actinomycetes</taxon>
        <taxon>Micromonosporales</taxon>
        <taxon>Micromonosporaceae</taxon>
        <taxon>Actinoplanes</taxon>
    </lineage>
</organism>
<dbReference type="InterPro" id="IPR036890">
    <property type="entry name" value="HATPase_C_sf"/>
</dbReference>
<dbReference type="GO" id="GO:0004674">
    <property type="term" value="F:protein serine/threonine kinase activity"/>
    <property type="evidence" value="ECO:0007669"/>
    <property type="project" value="UniProtKB-KW"/>
</dbReference>
<dbReference type="InterPro" id="IPR003594">
    <property type="entry name" value="HATPase_dom"/>
</dbReference>
<dbReference type="Gene3D" id="3.30.565.10">
    <property type="entry name" value="Histidine kinase-like ATPase, C-terminal domain"/>
    <property type="match status" value="1"/>
</dbReference>
<keyword evidence="1" id="KW-0723">Serine/threonine-protein kinase</keyword>
<comment type="caution">
    <text evidence="3">The sequence shown here is derived from an EMBL/GenBank/DDBJ whole genome shotgun (WGS) entry which is preliminary data.</text>
</comment>
<keyword evidence="1" id="KW-0418">Kinase</keyword>
<keyword evidence="4" id="KW-1185">Reference proteome</keyword>
<dbReference type="PANTHER" id="PTHR35526">
    <property type="entry name" value="ANTI-SIGMA-F FACTOR RSBW-RELATED"/>
    <property type="match status" value="1"/>
</dbReference>
<evidence type="ECO:0000259" key="2">
    <source>
        <dbReference type="Pfam" id="PF13581"/>
    </source>
</evidence>
<evidence type="ECO:0000256" key="1">
    <source>
        <dbReference type="ARBA" id="ARBA00022527"/>
    </source>
</evidence>
<feature type="domain" description="Histidine kinase/HSP90-like ATPase" evidence="2">
    <location>
        <begin position="156"/>
        <end position="258"/>
    </location>
</feature>
<dbReference type="InterPro" id="IPR050267">
    <property type="entry name" value="Anti-sigma-factor_SerPK"/>
</dbReference>
<evidence type="ECO:0000313" key="3">
    <source>
        <dbReference type="EMBL" id="GIM80435.1"/>
    </source>
</evidence>
<dbReference type="SUPFAM" id="SSF55874">
    <property type="entry name" value="ATPase domain of HSP90 chaperone/DNA topoisomerase II/histidine kinase"/>
    <property type="match status" value="1"/>
</dbReference>
<sequence length="285" mass="30550">MTAMEPREWLQPLVPPYFVTTGTHQGGVSVDVTADASTTVVEMTVRGQWSQQLGNQVTAGLRRCLAGPCEAVIIDMHNVGDLHGASLPYWLAAQRTARLGPAPVHLAFCSPPATMLNYRLRHQEGTSPLLFATMSQARIAIAGKVSRADRLQVRLAPRPSSVRAARDLVAQACHTWRLPDLRNDAALIMSELVSNAVDHASTDFVVTVFRRGGRLHLAVRDGDSRYPLMDAAADTMRSAPVAARGRGLRLVHAIAAAWGAVPAHSGKVVWATVSTDSGLDATEAA</sequence>